<dbReference type="InterPro" id="IPR013097">
    <property type="entry name" value="Dabb"/>
</dbReference>
<protein>
    <recommendedName>
        <fullName evidence="1">Stress-response A/B barrel domain-containing protein</fullName>
    </recommendedName>
</protein>
<dbReference type="RefSeq" id="WP_163817688.1">
    <property type="nucleotide sequence ID" value="NZ_JAAGOB010000003.1"/>
</dbReference>
<evidence type="ECO:0000313" key="3">
    <source>
        <dbReference type="Proteomes" id="UP000469185"/>
    </source>
</evidence>
<dbReference type="Gene3D" id="3.30.70.100">
    <property type="match status" value="1"/>
</dbReference>
<accession>A0A6N9YJT8</accession>
<gene>
    <name evidence="2" type="ORF">G1H11_07825</name>
</gene>
<dbReference type="AlphaFoldDB" id="A0A6N9YJT8"/>
<dbReference type="PROSITE" id="PS51502">
    <property type="entry name" value="S_R_A_B_BARREL"/>
    <property type="match status" value="1"/>
</dbReference>
<reference evidence="2 3" key="1">
    <citation type="submission" date="2020-02" db="EMBL/GenBank/DDBJ databases">
        <authorList>
            <person name="Li X.-J."/>
            <person name="Feng X.-M."/>
        </authorList>
    </citation>
    <scope>NUCLEOTIDE SEQUENCE [LARGE SCALE GENOMIC DNA]</scope>
    <source>
        <strain evidence="2 3">CGMCC 4.7225</strain>
    </source>
</reference>
<dbReference type="Proteomes" id="UP000469185">
    <property type="component" value="Unassembled WGS sequence"/>
</dbReference>
<feature type="domain" description="Stress-response A/B barrel" evidence="1">
    <location>
        <begin position="3"/>
        <end position="93"/>
    </location>
</feature>
<evidence type="ECO:0000259" key="1">
    <source>
        <dbReference type="PROSITE" id="PS51502"/>
    </source>
</evidence>
<dbReference type="Pfam" id="PF07876">
    <property type="entry name" value="Dabb"/>
    <property type="match status" value="1"/>
</dbReference>
<name>A0A6N9YJT8_9ACTN</name>
<comment type="caution">
    <text evidence="2">The sequence shown here is derived from an EMBL/GenBank/DDBJ whole genome shotgun (WGS) entry which is preliminary data.</text>
</comment>
<proteinExistence type="predicted"/>
<evidence type="ECO:0000313" key="2">
    <source>
        <dbReference type="EMBL" id="NED95222.1"/>
    </source>
</evidence>
<sequence>MTLVHLVLAGVTADERMAAVLVGLADVARECGAQQALTGPNRAPEEFAGDVAQGMAALFASESMLDEYLSHPRHLAFADELGRLGATVTVVDLSA</sequence>
<dbReference type="EMBL" id="JAAGOB010000003">
    <property type="protein sequence ID" value="NED95222.1"/>
    <property type="molecule type" value="Genomic_DNA"/>
</dbReference>
<dbReference type="SUPFAM" id="SSF54909">
    <property type="entry name" value="Dimeric alpha+beta barrel"/>
    <property type="match status" value="1"/>
</dbReference>
<dbReference type="SMART" id="SM00886">
    <property type="entry name" value="Dabb"/>
    <property type="match status" value="1"/>
</dbReference>
<keyword evidence="3" id="KW-1185">Reference proteome</keyword>
<organism evidence="2 3">
    <name type="scientific">Phytoactinopolyspora alkaliphila</name>
    <dbReference type="NCBI Taxonomy" id="1783498"/>
    <lineage>
        <taxon>Bacteria</taxon>
        <taxon>Bacillati</taxon>
        <taxon>Actinomycetota</taxon>
        <taxon>Actinomycetes</taxon>
        <taxon>Jiangellales</taxon>
        <taxon>Jiangellaceae</taxon>
        <taxon>Phytoactinopolyspora</taxon>
    </lineage>
</organism>
<dbReference type="InterPro" id="IPR011008">
    <property type="entry name" value="Dimeric_a/b-barrel"/>
</dbReference>